<reference evidence="2 3" key="1">
    <citation type="submission" date="2021-10" db="EMBL/GenBank/DDBJ databases">
        <authorList>
            <person name="Criscuolo A."/>
        </authorList>
    </citation>
    <scope>NUCLEOTIDE SEQUENCE [LARGE SCALE GENOMIC DNA]</scope>
    <source>
        <strain evidence="3">CIP 111883</strain>
    </source>
</reference>
<dbReference type="RefSeq" id="WP_230505033.1">
    <property type="nucleotide sequence ID" value="NZ_CAKJTJ010000052.1"/>
</dbReference>
<evidence type="ECO:0000259" key="1">
    <source>
        <dbReference type="Pfam" id="PF02698"/>
    </source>
</evidence>
<sequence>MYRKISSINFNTLNDQQLTDLLYKGLEDDNKNGDFIFVPGSSKAVDYRLPKAIDLYKQGRANKILFSGGVTWGNSTSTEAELLKAKALQQGIPENDILIETHSLHTKENVLASLLILDRALSLHKIKRGIVVTAPYHMRRMYLSLKTYMPSWLEFSLVVANDNTTKRDNWFLNPYGRQRVETEAAKLISYAKKGIILDGEVEISEDL</sequence>
<evidence type="ECO:0000313" key="3">
    <source>
        <dbReference type="Proteomes" id="UP000789833"/>
    </source>
</evidence>
<gene>
    <name evidence="2" type="ORF">BACCIP111883_04334</name>
</gene>
<dbReference type="InterPro" id="IPR014729">
    <property type="entry name" value="Rossmann-like_a/b/a_fold"/>
</dbReference>
<feature type="domain" description="DUF218" evidence="1">
    <location>
        <begin position="34"/>
        <end position="148"/>
    </location>
</feature>
<dbReference type="PANTHER" id="PTHR30336:SF20">
    <property type="entry name" value="DUF218 DOMAIN-CONTAINING PROTEIN"/>
    <property type="match status" value="1"/>
</dbReference>
<dbReference type="Pfam" id="PF02698">
    <property type="entry name" value="DUF218"/>
    <property type="match status" value="1"/>
</dbReference>
<dbReference type="EMBL" id="CAKJTJ010000052">
    <property type="protein sequence ID" value="CAG9623518.1"/>
    <property type="molecule type" value="Genomic_DNA"/>
</dbReference>
<dbReference type="Proteomes" id="UP000789833">
    <property type="component" value="Unassembled WGS sequence"/>
</dbReference>
<organism evidence="2 3">
    <name type="scientific">Sutcliffiella rhizosphaerae</name>
    <dbReference type="NCBI Taxonomy" id="2880967"/>
    <lineage>
        <taxon>Bacteria</taxon>
        <taxon>Bacillati</taxon>
        <taxon>Bacillota</taxon>
        <taxon>Bacilli</taxon>
        <taxon>Bacillales</taxon>
        <taxon>Bacillaceae</taxon>
        <taxon>Sutcliffiella</taxon>
    </lineage>
</organism>
<dbReference type="InterPro" id="IPR051599">
    <property type="entry name" value="Cell_Envelope_Assoc"/>
</dbReference>
<accession>A0ABN8AE16</accession>
<keyword evidence="3" id="KW-1185">Reference proteome</keyword>
<comment type="caution">
    <text evidence="2">The sequence shown here is derived from an EMBL/GenBank/DDBJ whole genome shotgun (WGS) entry which is preliminary data.</text>
</comment>
<protein>
    <recommendedName>
        <fullName evidence="1">DUF218 domain-containing protein</fullName>
    </recommendedName>
</protein>
<dbReference type="PANTHER" id="PTHR30336">
    <property type="entry name" value="INNER MEMBRANE PROTEIN, PROBABLE PERMEASE"/>
    <property type="match status" value="1"/>
</dbReference>
<dbReference type="Gene3D" id="3.40.50.620">
    <property type="entry name" value="HUPs"/>
    <property type="match status" value="1"/>
</dbReference>
<evidence type="ECO:0000313" key="2">
    <source>
        <dbReference type="EMBL" id="CAG9623518.1"/>
    </source>
</evidence>
<proteinExistence type="predicted"/>
<dbReference type="InterPro" id="IPR003848">
    <property type="entry name" value="DUF218"/>
</dbReference>
<name>A0ABN8AE16_9BACI</name>
<dbReference type="CDD" id="cd06259">
    <property type="entry name" value="YdcF-like"/>
    <property type="match status" value="1"/>
</dbReference>